<reference evidence="4" key="1">
    <citation type="submission" date="2022-11" db="EMBL/GenBank/DDBJ databases">
        <title>Genome Resource of Sclerotinia nivalis Strain SnTB1, a Plant Pathogen Isolated from American Ginseng.</title>
        <authorList>
            <person name="Fan S."/>
        </authorList>
    </citation>
    <scope>NUCLEOTIDE SEQUENCE</scope>
    <source>
        <strain evidence="4">SnTB1</strain>
    </source>
</reference>
<evidence type="ECO:0000256" key="1">
    <source>
        <dbReference type="ARBA" id="ARBA00002343"/>
    </source>
</evidence>
<sequence length="268" mass="29433">MASSTATATPSRLNTFDRPPLRTDFEKRVDDVKPMKSDINALILDYLTTEGYPSAAARFSKEANLKPQQDEESVKARQAIQHSIHLGSIQDAIEALNELEPQVLENNPALHFSLLRLQLVELIRSCNATPGSDITPALNFATTQLAPRAPANPEFLEDLERTMALLIFPSDNLEPQLAALLHPDLRRSVADKVNKAILQSQNKRRDAAIRDLVHLRAWAENSARDAKKAIPDSIGLGLDGDNDDDGGDGDHDNIHGNGSHAHEAMMMT</sequence>
<feature type="region of interest" description="Disordered" evidence="2">
    <location>
        <begin position="1"/>
        <end position="20"/>
    </location>
</feature>
<comment type="function">
    <text evidence="1">Involved in the proteasome-dependent degradation of fructose-1,6-bisphosphatase.</text>
</comment>
<evidence type="ECO:0000313" key="4">
    <source>
        <dbReference type="EMBL" id="KAJ8060622.1"/>
    </source>
</evidence>
<dbReference type="PROSITE" id="PS50896">
    <property type="entry name" value="LISH"/>
    <property type="match status" value="1"/>
</dbReference>
<dbReference type="InterPro" id="IPR050618">
    <property type="entry name" value="Ubq-SigPath_Reg"/>
</dbReference>
<evidence type="ECO:0000259" key="3">
    <source>
        <dbReference type="PROSITE" id="PS50897"/>
    </source>
</evidence>
<dbReference type="PANTHER" id="PTHR12864">
    <property type="entry name" value="RAN BINDING PROTEIN 9-RELATED"/>
    <property type="match status" value="1"/>
</dbReference>
<dbReference type="InterPro" id="IPR006594">
    <property type="entry name" value="LisH"/>
</dbReference>
<dbReference type="SMART" id="SM00757">
    <property type="entry name" value="CRA"/>
    <property type="match status" value="1"/>
</dbReference>
<feature type="region of interest" description="Disordered" evidence="2">
    <location>
        <begin position="237"/>
        <end position="268"/>
    </location>
</feature>
<dbReference type="OrthoDB" id="2415936at2759"/>
<organism evidence="4 5">
    <name type="scientific">Sclerotinia nivalis</name>
    <dbReference type="NCBI Taxonomy" id="352851"/>
    <lineage>
        <taxon>Eukaryota</taxon>
        <taxon>Fungi</taxon>
        <taxon>Dikarya</taxon>
        <taxon>Ascomycota</taxon>
        <taxon>Pezizomycotina</taxon>
        <taxon>Leotiomycetes</taxon>
        <taxon>Helotiales</taxon>
        <taxon>Sclerotiniaceae</taxon>
        <taxon>Sclerotinia</taxon>
    </lineage>
</organism>
<dbReference type="InterPro" id="IPR024964">
    <property type="entry name" value="CTLH/CRA"/>
</dbReference>
<feature type="compositionally biased region" description="Polar residues" evidence="2">
    <location>
        <begin position="1"/>
        <end position="14"/>
    </location>
</feature>
<dbReference type="PROSITE" id="PS50897">
    <property type="entry name" value="CTLH"/>
    <property type="match status" value="1"/>
</dbReference>
<feature type="domain" description="CTLH" evidence="3">
    <location>
        <begin position="73"/>
        <end position="130"/>
    </location>
</feature>
<dbReference type="InterPro" id="IPR013144">
    <property type="entry name" value="CRA_dom"/>
</dbReference>
<evidence type="ECO:0000313" key="5">
    <source>
        <dbReference type="Proteomes" id="UP001152300"/>
    </source>
</evidence>
<keyword evidence="5" id="KW-1185">Reference proteome</keyword>
<dbReference type="EMBL" id="JAPEIS010000013">
    <property type="protein sequence ID" value="KAJ8060622.1"/>
    <property type="molecule type" value="Genomic_DNA"/>
</dbReference>
<dbReference type="SMART" id="SM00668">
    <property type="entry name" value="CTLH"/>
    <property type="match status" value="1"/>
</dbReference>
<dbReference type="InterPro" id="IPR006595">
    <property type="entry name" value="CTLH_C"/>
</dbReference>
<dbReference type="SMART" id="SM00667">
    <property type="entry name" value="LisH"/>
    <property type="match status" value="1"/>
</dbReference>
<comment type="caution">
    <text evidence="4">The sequence shown here is derived from an EMBL/GenBank/DDBJ whole genome shotgun (WGS) entry which is preliminary data.</text>
</comment>
<evidence type="ECO:0000256" key="2">
    <source>
        <dbReference type="SAM" id="MobiDB-lite"/>
    </source>
</evidence>
<dbReference type="AlphaFoldDB" id="A0A9X0AD91"/>
<dbReference type="Pfam" id="PF08513">
    <property type="entry name" value="LisH"/>
    <property type="match status" value="1"/>
</dbReference>
<dbReference type="Pfam" id="PF10607">
    <property type="entry name" value="CTLH"/>
    <property type="match status" value="1"/>
</dbReference>
<proteinExistence type="predicted"/>
<name>A0A9X0AD91_9HELO</name>
<accession>A0A9X0AD91</accession>
<protein>
    <recommendedName>
        <fullName evidence="3">CTLH domain-containing protein</fullName>
    </recommendedName>
</protein>
<gene>
    <name evidence="4" type="ORF">OCU04_010932</name>
</gene>
<dbReference type="Proteomes" id="UP001152300">
    <property type="component" value="Unassembled WGS sequence"/>
</dbReference>